<dbReference type="RefSeq" id="WP_343753266.1">
    <property type="nucleotide sequence ID" value="NZ_BAAACW010000020.1"/>
</dbReference>
<feature type="domain" description="Cas9 WED" evidence="1">
    <location>
        <begin position="1"/>
        <end position="122"/>
    </location>
</feature>
<evidence type="ECO:0000313" key="4">
    <source>
        <dbReference type="Proteomes" id="UP001501166"/>
    </source>
</evidence>
<dbReference type="Pfam" id="PF18061">
    <property type="entry name" value="CRISPR_Cas9_WED"/>
    <property type="match status" value="1"/>
</dbReference>
<dbReference type="InterPro" id="IPR040656">
    <property type="entry name" value="Cas9_WED_dom"/>
</dbReference>
<dbReference type="Pfam" id="PF18070">
    <property type="entry name" value="Cas9_PI2"/>
    <property type="match status" value="1"/>
</dbReference>
<evidence type="ECO:0000259" key="2">
    <source>
        <dbReference type="Pfam" id="PF18070"/>
    </source>
</evidence>
<feature type="domain" description="Cas9 PI" evidence="2">
    <location>
        <begin position="128"/>
        <end position="187"/>
    </location>
</feature>
<dbReference type="InterPro" id="IPR040555">
    <property type="entry name" value="Cas9_PI2"/>
</dbReference>
<keyword evidence="4" id="KW-1185">Reference proteome</keyword>
<name>A0ABN0X2B8_9LACT</name>
<comment type="caution">
    <text evidence="3">The sequence shown here is derived from an EMBL/GenBank/DDBJ whole genome shotgun (WGS) entry which is preliminary data.</text>
</comment>
<sequence length="279" mass="33003">MTNQTLYSTRVKDGDKYIVGKVKNIYELDKPGFNTLKKKIDKNPDHFLMAQHDPKTWELLMKVIEEHKHADNPFQDFYREHGYILKDGKVPVKSLKYLDEKLHIHVDITNKYPESKRNVILKKRKSIRIDVYKNEEGKYKYLGVPYNWFTKSGNEYVLDMEKYNGPEGKVAYYKKIDDSYTFQFSLYKNDRISYEKEEKLTDPETGEKLKKTVHYEKVFRGDNDPRKSTIEVKDISYNDGKQQKVTIGPLKNIKKYVVDTLGNEYLIDSEVFKDKIPAI</sequence>
<proteinExistence type="predicted"/>
<reference evidence="3 4" key="1">
    <citation type="journal article" date="2019" name="Int. J. Syst. Evol. Microbiol.">
        <title>The Global Catalogue of Microorganisms (GCM) 10K type strain sequencing project: providing services to taxonomists for standard genome sequencing and annotation.</title>
        <authorList>
            <consortium name="The Broad Institute Genomics Platform"/>
            <consortium name="The Broad Institute Genome Sequencing Center for Infectious Disease"/>
            <person name="Wu L."/>
            <person name="Ma J."/>
        </authorList>
    </citation>
    <scope>NUCLEOTIDE SEQUENCE [LARGE SCALE GENOMIC DNA]</scope>
    <source>
        <strain evidence="3 4">JCM 12662</strain>
    </source>
</reference>
<gene>
    <name evidence="3" type="ORF">GCM10008932_02890</name>
</gene>
<evidence type="ECO:0000259" key="1">
    <source>
        <dbReference type="Pfam" id="PF18061"/>
    </source>
</evidence>
<evidence type="ECO:0000313" key="3">
    <source>
        <dbReference type="EMBL" id="GAA0353276.1"/>
    </source>
</evidence>
<organism evidence="3 4">
    <name type="scientific">Alkalibacterium iburiense</name>
    <dbReference type="NCBI Taxonomy" id="290589"/>
    <lineage>
        <taxon>Bacteria</taxon>
        <taxon>Bacillati</taxon>
        <taxon>Bacillota</taxon>
        <taxon>Bacilli</taxon>
        <taxon>Lactobacillales</taxon>
        <taxon>Carnobacteriaceae</taxon>
        <taxon>Alkalibacterium</taxon>
    </lineage>
</organism>
<dbReference type="EMBL" id="BAAACW010000020">
    <property type="protein sequence ID" value="GAA0353276.1"/>
    <property type="molecule type" value="Genomic_DNA"/>
</dbReference>
<accession>A0ABN0X2B8</accession>
<protein>
    <submittedName>
        <fullName evidence="3">Uncharacterized protein</fullName>
    </submittedName>
</protein>
<dbReference type="Proteomes" id="UP001501166">
    <property type="component" value="Unassembled WGS sequence"/>
</dbReference>